<accession>A0ABN9SSR7</accession>
<protein>
    <recommendedName>
        <fullName evidence="4">Solute carrier family 40 protein</fullName>
    </recommendedName>
</protein>
<name>A0ABN9SSR7_9DINO</name>
<keyword evidence="1" id="KW-0812">Transmembrane</keyword>
<reference evidence="2" key="1">
    <citation type="submission" date="2023-10" db="EMBL/GenBank/DDBJ databases">
        <authorList>
            <person name="Chen Y."/>
            <person name="Shah S."/>
            <person name="Dougan E. K."/>
            <person name="Thang M."/>
            <person name="Chan C."/>
        </authorList>
    </citation>
    <scope>NUCLEOTIDE SEQUENCE [LARGE SCALE GENOMIC DNA]</scope>
</reference>
<keyword evidence="3" id="KW-1185">Reference proteome</keyword>
<feature type="transmembrane region" description="Helical" evidence="1">
    <location>
        <begin position="53"/>
        <end position="72"/>
    </location>
</feature>
<sequence length="105" mass="11236">MIAEVMLNRIPLMIGDLPCLLIVMSLYVAVNASATFCWFVVYTGVITYTSAATAAWLILAISIGCITFLGLLQWKRKQLSGRIEVSGLVLQSDGPNGSSVSSSHA</sequence>
<comment type="caution">
    <text evidence="2">The sequence shown here is derived from an EMBL/GenBank/DDBJ whole genome shotgun (WGS) entry which is preliminary data.</text>
</comment>
<keyword evidence="1" id="KW-0472">Membrane</keyword>
<evidence type="ECO:0000256" key="1">
    <source>
        <dbReference type="SAM" id="Phobius"/>
    </source>
</evidence>
<dbReference type="EMBL" id="CAUYUJ010013002">
    <property type="protein sequence ID" value="CAK0835153.1"/>
    <property type="molecule type" value="Genomic_DNA"/>
</dbReference>
<evidence type="ECO:0000313" key="2">
    <source>
        <dbReference type="EMBL" id="CAK0835153.1"/>
    </source>
</evidence>
<gene>
    <name evidence="2" type="ORF">PCOR1329_LOCUS32269</name>
</gene>
<evidence type="ECO:0008006" key="4">
    <source>
        <dbReference type="Google" id="ProtNLM"/>
    </source>
</evidence>
<organism evidence="2 3">
    <name type="scientific">Prorocentrum cordatum</name>
    <dbReference type="NCBI Taxonomy" id="2364126"/>
    <lineage>
        <taxon>Eukaryota</taxon>
        <taxon>Sar</taxon>
        <taxon>Alveolata</taxon>
        <taxon>Dinophyceae</taxon>
        <taxon>Prorocentrales</taxon>
        <taxon>Prorocentraceae</taxon>
        <taxon>Prorocentrum</taxon>
    </lineage>
</organism>
<feature type="transmembrane region" description="Helical" evidence="1">
    <location>
        <begin position="20"/>
        <end position="41"/>
    </location>
</feature>
<proteinExistence type="predicted"/>
<evidence type="ECO:0000313" key="3">
    <source>
        <dbReference type="Proteomes" id="UP001189429"/>
    </source>
</evidence>
<dbReference type="Proteomes" id="UP001189429">
    <property type="component" value="Unassembled WGS sequence"/>
</dbReference>
<keyword evidence="1" id="KW-1133">Transmembrane helix</keyword>